<protein>
    <submittedName>
        <fullName evidence="2">Uncharacterized protein</fullName>
    </submittedName>
</protein>
<dbReference type="AlphaFoldDB" id="R0L290"/>
<feature type="signal peptide" evidence="1">
    <location>
        <begin position="1"/>
        <end position="23"/>
    </location>
</feature>
<keyword evidence="3" id="KW-1185">Reference proteome</keyword>
<sequence length="344" mass="37915">MEPVLRFPLSLCVLCSCLRPAGVQELLLERVHAAAALLPPRFLRLGAGMVEGRFFLLFGAHRSPAALKVCDGRIVSQAEGPILWSGGNGLLAPVAVQPRQGVWPSILRQPKSKRVDVNAAFTQLAKAAVECLSSRGIQCIKYVIDGHFSCSTIIHISQKEQVSCSCSKELVKREVEKRFLPLASSPGSYGDVPAAQLHLKKRGWGMLAATTLRVWLEAEKDLLASEMGKKQPPITDQCEMATSRISARSCQPVVVPLVLPKVGKSWRARAACRIYFDPSGPFCLDLTQAAAVWQRCRYRGGSIEEHDENTELTNTEFRLRALLPGTAPFIQRLQFHSGMRQKHP</sequence>
<proteinExistence type="predicted"/>
<evidence type="ECO:0000313" key="2">
    <source>
        <dbReference type="EMBL" id="EOA95524.1"/>
    </source>
</evidence>
<dbReference type="EMBL" id="KB744266">
    <property type="protein sequence ID" value="EOA95524.1"/>
    <property type="molecule type" value="Genomic_DNA"/>
</dbReference>
<evidence type="ECO:0000313" key="3">
    <source>
        <dbReference type="Proteomes" id="UP000296049"/>
    </source>
</evidence>
<organism evidence="2 3">
    <name type="scientific">Anas platyrhynchos</name>
    <name type="common">Mallard</name>
    <name type="synonym">Anas boschas</name>
    <dbReference type="NCBI Taxonomy" id="8839"/>
    <lineage>
        <taxon>Eukaryota</taxon>
        <taxon>Metazoa</taxon>
        <taxon>Chordata</taxon>
        <taxon>Craniata</taxon>
        <taxon>Vertebrata</taxon>
        <taxon>Euteleostomi</taxon>
        <taxon>Archelosauria</taxon>
        <taxon>Archosauria</taxon>
        <taxon>Dinosauria</taxon>
        <taxon>Saurischia</taxon>
        <taxon>Theropoda</taxon>
        <taxon>Coelurosauria</taxon>
        <taxon>Aves</taxon>
        <taxon>Neognathae</taxon>
        <taxon>Galloanserae</taxon>
        <taxon>Anseriformes</taxon>
        <taxon>Anatidae</taxon>
        <taxon>Anatinae</taxon>
        <taxon>Anas</taxon>
    </lineage>
</organism>
<dbReference type="PROSITE" id="PS51257">
    <property type="entry name" value="PROKAR_LIPOPROTEIN"/>
    <property type="match status" value="1"/>
</dbReference>
<name>R0L290_ANAPL</name>
<reference evidence="3" key="1">
    <citation type="journal article" date="2013" name="Nat. Genet.">
        <title>The duck genome and transcriptome provide insight into an avian influenza virus reservoir species.</title>
        <authorList>
            <person name="Huang Y."/>
            <person name="Li Y."/>
            <person name="Burt D.W."/>
            <person name="Chen H."/>
            <person name="Zhang Y."/>
            <person name="Qian W."/>
            <person name="Kim H."/>
            <person name="Gan S."/>
            <person name="Zhao Y."/>
            <person name="Li J."/>
            <person name="Yi K."/>
            <person name="Feng H."/>
            <person name="Zhu P."/>
            <person name="Li B."/>
            <person name="Liu Q."/>
            <person name="Fairley S."/>
            <person name="Magor K.E."/>
            <person name="Du Z."/>
            <person name="Hu X."/>
            <person name="Goodman L."/>
            <person name="Tafer H."/>
            <person name="Vignal A."/>
            <person name="Lee T."/>
            <person name="Kim K.W."/>
            <person name="Sheng Z."/>
            <person name="An Y."/>
            <person name="Searle S."/>
            <person name="Herrero J."/>
            <person name="Groenen M.A."/>
            <person name="Crooijmans R.P."/>
            <person name="Faraut T."/>
            <person name="Cai Q."/>
            <person name="Webster R.G."/>
            <person name="Aldridge J.R."/>
            <person name="Warren W.C."/>
            <person name="Bartschat S."/>
            <person name="Kehr S."/>
            <person name="Marz M."/>
            <person name="Stadler P.F."/>
            <person name="Smith J."/>
            <person name="Kraus R.H."/>
            <person name="Zhao Y."/>
            <person name="Ren L."/>
            <person name="Fei J."/>
            <person name="Morisson M."/>
            <person name="Kaiser P."/>
            <person name="Griffin D.K."/>
            <person name="Rao M."/>
            <person name="Pitel F."/>
            <person name="Wang J."/>
            <person name="Li N."/>
        </authorList>
    </citation>
    <scope>NUCLEOTIDE SEQUENCE [LARGE SCALE GENOMIC DNA]</scope>
</reference>
<gene>
    <name evidence="2" type="ORF">Anapl_13056</name>
</gene>
<dbReference type="Proteomes" id="UP000296049">
    <property type="component" value="Unassembled WGS sequence"/>
</dbReference>
<keyword evidence="1" id="KW-0732">Signal</keyword>
<evidence type="ECO:0000256" key="1">
    <source>
        <dbReference type="SAM" id="SignalP"/>
    </source>
</evidence>
<accession>R0L290</accession>
<feature type="chain" id="PRO_5004344629" evidence="1">
    <location>
        <begin position="24"/>
        <end position="344"/>
    </location>
</feature>